<evidence type="ECO:0008006" key="3">
    <source>
        <dbReference type="Google" id="ProtNLM"/>
    </source>
</evidence>
<name>A0A9W6FTV7_9BACT</name>
<keyword evidence="2" id="KW-1185">Reference proteome</keyword>
<dbReference type="Proteomes" id="UP001144372">
    <property type="component" value="Unassembled WGS sequence"/>
</dbReference>
<organism evidence="1 2">
    <name type="scientific">Desulforhabdus amnigena</name>
    <dbReference type="NCBI Taxonomy" id="40218"/>
    <lineage>
        <taxon>Bacteria</taxon>
        <taxon>Pseudomonadati</taxon>
        <taxon>Thermodesulfobacteriota</taxon>
        <taxon>Syntrophobacteria</taxon>
        <taxon>Syntrophobacterales</taxon>
        <taxon>Syntrophobacteraceae</taxon>
        <taxon>Desulforhabdus</taxon>
    </lineage>
</organism>
<dbReference type="AlphaFoldDB" id="A0A9W6FTV7"/>
<dbReference type="Pfam" id="PF13591">
    <property type="entry name" value="MerR_2"/>
    <property type="match status" value="1"/>
</dbReference>
<dbReference type="InterPro" id="IPR009061">
    <property type="entry name" value="DNA-bd_dom_put_sf"/>
</dbReference>
<protein>
    <recommendedName>
        <fullName evidence="3">MerR family transcriptional regulator</fullName>
    </recommendedName>
</protein>
<reference evidence="1" key="1">
    <citation type="submission" date="2022-12" db="EMBL/GenBank/DDBJ databases">
        <title>Reference genome sequencing for broad-spectrum identification of bacterial and archaeal isolates by mass spectrometry.</title>
        <authorList>
            <person name="Sekiguchi Y."/>
            <person name="Tourlousse D.M."/>
        </authorList>
    </citation>
    <scope>NUCLEOTIDE SEQUENCE</scope>
    <source>
        <strain evidence="1">ASRB1</strain>
    </source>
</reference>
<dbReference type="SUPFAM" id="SSF46955">
    <property type="entry name" value="Putative DNA-binding domain"/>
    <property type="match status" value="1"/>
</dbReference>
<dbReference type="EMBL" id="BSDR01000001">
    <property type="protein sequence ID" value="GLI34356.1"/>
    <property type="molecule type" value="Genomic_DNA"/>
</dbReference>
<gene>
    <name evidence="1" type="ORF">DAMNIGENAA_17890</name>
</gene>
<evidence type="ECO:0000313" key="2">
    <source>
        <dbReference type="Proteomes" id="UP001144372"/>
    </source>
</evidence>
<sequence length="112" mass="13071">MKEEKYFLVRVQRTVEYSPYLGLTEVAYRCGVHPELIDRFVKLGLVDYVEHSAEGEALFDAEVIPLVRRILRLRNELGVNYAGIGVILELMARIESLESHIRQLEEQFFDEE</sequence>
<comment type="caution">
    <text evidence="1">The sequence shown here is derived from an EMBL/GenBank/DDBJ whole genome shotgun (WGS) entry which is preliminary data.</text>
</comment>
<proteinExistence type="predicted"/>
<dbReference type="Gene3D" id="1.10.1660.10">
    <property type="match status" value="1"/>
</dbReference>
<evidence type="ECO:0000313" key="1">
    <source>
        <dbReference type="EMBL" id="GLI34356.1"/>
    </source>
</evidence>
<dbReference type="RefSeq" id="WP_281793609.1">
    <property type="nucleotide sequence ID" value="NZ_BSDR01000001.1"/>
</dbReference>
<accession>A0A9W6FTV7</accession>